<accession>A0A1X9N7E8</accession>
<gene>
    <name evidence="1" type="ORF">BST96_02375</name>
</gene>
<evidence type="ECO:0000313" key="2">
    <source>
        <dbReference type="Proteomes" id="UP000193450"/>
    </source>
</evidence>
<dbReference type="EMBL" id="CP019343">
    <property type="protein sequence ID" value="ARN73054.1"/>
    <property type="molecule type" value="Genomic_DNA"/>
</dbReference>
<dbReference type="Proteomes" id="UP000193450">
    <property type="component" value="Chromosome"/>
</dbReference>
<dbReference type="OrthoDB" id="5740881at2"/>
<dbReference type="STRING" id="716816.BST96_02375"/>
<name>A0A1X9N7E8_9GAMM</name>
<evidence type="ECO:0000313" key="1">
    <source>
        <dbReference type="EMBL" id="ARN73054.1"/>
    </source>
</evidence>
<reference evidence="1 2" key="1">
    <citation type="submission" date="2016-11" db="EMBL/GenBank/DDBJ databases">
        <title>Trade-off between light-utilization and light-protection in marine flavobacteria.</title>
        <authorList>
            <person name="Kumagai Y."/>
        </authorList>
    </citation>
    <scope>NUCLEOTIDE SEQUENCE [LARGE SCALE GENOMIC DNA]</scope>
    <source>
        <strain evidence="1 2">NBRC 107125</strain>
    </source>
</reference>
<keyword evidence="2" id="KW-1185">Reference proteome</keyword>
<protein>
    <submittedName>
        <fullName evidence="1">Uncharacterized protein</fullName>
    </submittedName>
</protein>
<dbReference type="KEGG" id="osg:BST96_02375"/>
<dbReference type="RefSeq" id="WP_085757147.1">
    <property type="nucleotide sequence ID" value="NZ_CP019343.1"/>
</dbReference>
<dbReference type="AlphaFoldDB" id="A0A1X9N7E8"/>
<proteinExistence type="predicted"/>
<sequence length="108" mass="12125">MKTNPNSDTIETSWAEIISITQSIENSAAKEAWEDISSLAVNRHKKITGHFAQFPVGPDTAYFYAEHLNNFIAQEQVLSDLVKAARKEALKQGMTINNRKKVNSAYLK</sequence>
<organism evidence="1 2">
    <name type="scientific">Oceanicoccus sagamiensis</name>
    <dbReference type="NCBI Taxonomy" id="716816"/>
    <lineage>
        <taxon>Bacteria</taxon>
        <taxon>Pseudomonadati</taxon>
        <taxon>Pseudomonadota</taxon>
        <taxon>Gammaproteobacteria</taxon>
        <taxon>Cellvibrionales</taxon>
        <taxon>Spongiibacteraceae</taxon>
        <taxon>Oceanicoccus</taxon>
    </lineage>
</organism>